<organism evidence="2 3">
    <name type="scientific">Pyrobaculum ferrireducens</name>
    <dbReference type="NCBI Taxonomy" id="1104324"/>
    <lineage>
        <taxon>Archaea</taxon>
        <taxon>Thermoproteota</taxon>
        <taxon>Thermoprotei</taxon>
        <taxon>Thermoproteales</taxon>
        <taxon>Thermoproteaceae</taxon>
        <taxon>Pyrobaculum</taxon>
    </lineage>
</organism>
<dbReference type="GeneID" id="11595326"/>
<proteinExistence type="predicted"/>
<dbReference type="SUPFAM" id="SSF47598">
    <property type="entry name" value="Ribbon-helix-helix"/>
    <property type="match status" value="1"/>
</dbReference>
<sequence length="77" mass="9079">MEKIRTSVYIDAAIWKRLREEAAREGMDVSELLEKILREYFGEIPVSTEELDFEPIDLGLRASRLVREMRDEALSRH</sequence>
<dbReference type="eggNOG" id="arCOG06987">
    <property type="taxonomic scope" value="Archaea"/>
</dbReference>
<reference evidence="2 3" key="1">
    <citation type="journal article" date="2012" name="J. Bacteriol.">
        <title>Complete genome sequence of strain 1860, a crenarchaeon of the genus pyrobaculum able to grow with various electron acceptors.</title>
        <authorList>
            <person name="Mardanov A.V."/>
            <person name="Gumerov V.M."/>
            <person name="Slobodkina G.B."/>
            <person name="Beletsky A.V."/>
            <person name="Bonch-Osmolovskaya E.A."/>
            <person name="Ravin N.V."/>
            <person name="Skryabin K.G."/>
        </authorList>
    </citation>
    <scope>NUCLEOTIDE SEQUENCE [LARGE SCALE GENOMIC DNA]</scope>
    <source>
        <strain evidence="2 3">1860</strain>
    </source>
</reference>
<protein>
    <submittedName>
        <fullName evidence="2">Helix-turn-helix protein, conjectural</fullName>
    </submittedName>
</protein>
<dbReference type="InterPro" id="IPR010985">
    <property type="entry name" value="Ribbon_hlx_hlx"/>
</dbReference>
<dbReference type="Gene3D" id="1.10.3990.20">
    <property type="entry name" value="protein bp1543"/>
    <property type="match status" value="1"/>
</dbReference>
<dbReference type="HOGENOM" id="CLU_187350_0_0_2"/>
<dbReference type="OrthoDB" id="26043at2157"/>
<evidence type="ECO:0000313" key="2">
    <source>
        <dbReference type="EMBL" id="AET32506.1"/>
    </source>
</evidence>
<evidence type="ECO:0000259" key="1">
    <source>
        <dbReference type="Pfam" id="PF01402"/>
    </source>
</evidence>
<dbReference type="BioCyc" id="PSP1104324:GJSN-1045-MONOMER"/>
<dbReference type="KEGG" id="pyr:P186_1070"/>
<name>G7VC06_9CREN</name>
<feature type="domain" description="Ribbon-helix-helix protein CopG" evidence="1">
    <location>
        <begin position="5"/>
        <end position="40"/>
    </location>
</feature>
<dbReference type="GO" id="GO:0006355">
    <property type="term" value="P:regulation of DNA-templated transcription"/>
    <property type="evidence" value="ECO:0007669"/>
    <property type="project" value="InterPro"/>
</dbReference>
<gene>
    <name evidence="2" type="ORF">P186_1070</name>
</gene>
<dbReference type="InterPro" id="IPR038268">
    <property type="entry name" value="RHH_sf"/>
</dbReference>
<dbReference type="STRING" id="1104324.P186_1070"/>
<dbReference type="AlphaFoldDB" id="G7VC06"/>
<dbReference type="RefSeq" id="WP_014288334.1">
    <property type="nucleotide sequence ID" value="NC_016645.1"/>
</dbReference>
<dbReference type="Pfam" id="PF01402">
    <property type="entry name" value="RHH_1"/>
    <property type="match status" value="1"/>
</dbReference>
<keyword evidence="3" id="KW-1185">Reference proteome</keyword>
<accession>G7VC06</accession>
<evidence type="ECO:0000313" key="3">
    <source>
        <dbReference type="Proteomes" id="UP000005867"/>
    </source>
</evidence>
<dbReference type="EMBL" id="CP003098">
    <property type="protein sequence ID" value="AET32506.1"/>
    <property type="molecule type" value="Genomic_DNA"/>
</dbReference>
<dbReference type="Proteomes" id="UP000005867">
    <property type="component" value="Chromosome"/>
</dbReference>
<dbReference type="InterPro" id="IPR002145">
    <property type="entry name" value="CopG"/>
</dbReference>